<feature type="chain" id="PRO_5020029860" evidence="1">
    <location>
        <begin position="29"/>
        <end position="89"/>
    </location>
</feature>
<keyword evidence="1" id="KW-0732">Signal</keyword>
<dbReference type="EMBL" id="MH727958">
    <property type="protein sequence ID" value="QBX89066.1"/>
    <property type="molecule type" value="mRNA"/>
</dbReference>
<protein>
    <submittedName>
        <fullName evidence="2">Pigment dispersing hormone 3</fullName>
    </submittedName>
</protein>
<dbReference type="AlphaFoldDB" id="A0A4D6BQ35"/>
<reference evidence="2" key="1">
    <citation type="journal article" date="2018" name="Front. Endocrinol.">
        <title>Insights Into Sexual Maturation and Reproduction in the Norway Lobster (Nephrops norvegicus) via in silico Prediction and Characterization of Neuropeptides and G Protein-coupled Receptors.</title>
        <authorList>
            <person name="Nguyen T.V."/>
            <person name="Rotllant G.E."/>
            <person name="Cummins S.F."/>
            <person name="Elizur A."/>
            <person name="Ventura T."/>
        </authorList>
    </citation>
    <scope>NUCLEOTIDE SEQUENCE</scope>
</reference>
<organism evidence="2">
    <name type="scientific">Nephrops norvegicus</name>
    <name type="common">Norway lobster</name>
    <dbReference type="NCBI Taxonomy" id="6829"/>
    <lineage>
        <taxon>Eukaryota</taxon>
        <taxon>Metazoa</taxon>
        <taxon>Ecdysozoa</taxon>
        <taxon>Arthropoda</taxon>
        <taxon>Crustacea</taxon>
        <taxon>Multicrustacea</taxon>
        <taxon>Malacostraca</taxon>
        <taxon>Eumalacostraca</taxon>
        <taxon>Eucarida</taxon>
        <taxon>Decapoda</taxon>
        <taxon>Pleocyemata</taxon>
        <taxon>Astacidea</taxon>
        <taxon>Nephropoidea</taxon>
        <taxon>Nephropidae</taxon>
        <taxon>Nephrops</taxon>
    </lineage>
</organism>
<accession>A0A4D6BQ35</accession>
<sequence>MCQARGVSTMVNVGVSLAALLMLALVTSHPLWVDEQTEGGEGLVPLVFVPLSPHHHQVVREPVPKRNSEILNTLLGSQDLSNMRSAGRR</sequence>
<evidence type="ECO:0000313" key="2">
    <source>
        <dbReference type="EMBL" id="QBX89066.1"/>
    </source>
</evidence>
<feature type="signal peptide" evidence="1">
    <location>
        <begin position="1"/>
        <end position="28"/>
    </location>
</feature>
<name>A0A4D6BQ35_NEPNO</name>
<proteinExistence type="evidence at transcript level"/>
<evidence type="ECO:0000256" key="1">
    <source>
        <dbReference type="SAM" id="SignalP"/>
    </source>
</evidence>